<evidence type="ECO:0000259" key="3">
    <source>
        <dbReference type="PROSITE" id="PS50048"/>
    </source>
</evidence>
<dbReference type="AlphaFoldDB" id="A0A177CIW3"/>
<sequence>MAEVVGLVASVIQVAGAGLKLSETLYQYAESVASADRRIKDIATEIKLTASTIKELGSLFQQDATSKLLSNSALHTANETVRECSKVFEEISILLNKSKKNTLGRMILPFREPKIELFRSHVDKLKITLQLLTSVLIFAHQTAAREHDRKMLASHREEIKELLQHRKRSTQRYEESVKNYSLSEDSTVLDEEEDTENTNQDPISATSIMMATAAIKSTITVETLNTCVQHVRSLLSNIEALQVALETQKHGENHSEHQQRLIGTYFHARQHLDSAFLGNPQDQPIPNARCEIDSAPLRPGYHHETEGEHEKLKIDRLRVKEDSELKHEVNRNRIEVGMELERAFDEREPLRHFTLDEKTLERASYISQLSRVKECNNEKNKAAARDKVVAAESPNRLAPQASDLLERQTDRPLWGDRKSVHDPIPVKLGLIERGSLVESELDKVGTAYAFRKKAKAAGAFNAGGFMTRAGNAAAKRLEPDEQKFDERRPYSEALADDPSTSDLQVPYRNTSHSTPKLRPPLPPSLQRSTSTRSARSVSSKGFLSDPVSAGVNFHSTPTDDFHNIFDHVDPCESQVDDALFDFDKNTQTQSPNPSLVLERERRPYSRSPGRSDTRENEWREKDEAAESIPKARKRTKTGCLTCRKRRIKCGEERPTCANCIQSKRQCYGYNQRVVLKPPTEDWPNDLGRSDIQAPPSPQLARQDYKDENRERTIRGSASPFLSKPDSYYSPPLLPHMPQLAPIERFYPQLAAAQQSPQAIDTQPGDLSSNRPIMNDFLFTNKCTPWSYSSSEEIAEKRKPEDIDPCSRKNQNSSRPNAKRHLSDIDMGDMLSVARPEHSIALAEPAGDSRTMAELDSRGEIKTRLPSSYSDTSKFRQKSRYESDELDKEVDTLLRDWTTVL</sequence>
<gene>
    <name evidence="4" type="ORF">CC84DRAFT_1117355</name>
</gene>
<dbReference type="GO" id="GO:0008270">
    <property type="term" value="F:zinc ion binding"/>
    <property type="evidence" value="ECO:0007669"/>
    <property type="project" value="InterPro"/>
</dbReference>
<dbReference type="PROSITE" id="PS00463">
    <property type="entry name" value="ZN2_CY6_FUNGAL_1"/>
    <property type="match status" value="1"/>
</dbReference>
<feature type="region of interest" description="Disordered" evidence="2">
    <location>
        <begin position="790"/>
        <end position="822"/>
    </location>
</feature>
<dbReference type="SUPFAM" id="SSF57701">
    <property type="entry name" value="Zn2/Cys6 DNA-binding domain"/>
    <property type="match status" value="1"/>
</dbReference>
<dbReference type="PROSITE" id="PS50048">
    <property type="entry name" value="ZN2_CY6_FUNGAL_2"/>
    <property type="match status" value="1"/>
</dbReference>
<feature type="compositionally biased region" description="Basic and acidic residues" evidence="2">
    <location>
        <begin position="597"/>
        <end position="624"/>
    </location>
</feature>
<dbReference type="InterPro" id="IPR036864">
    <property type="entry name" value="Zn2-C6_fun-type_DNA-bd_sf"/>
</dbReference>
<accession>A0A177CIW3</accession>
<reference evidence="4 5" key="1">
    <citation type="submission" date="2016-05" db="EMBL/GenBank/DDBJ databases">
        <title>Comparative analysis of secretome profiles of manganese(II)-oxidizing ascomycete fungi.</title>
        <authorList>
            <consortium name="DOE Joint Genome Institute"/>
            <person name="Zeiner C.A."/>
            <person name="Purvine S.O."/>
            <person name="Zink E.M."/>
            <person name="Wu S."/>
            <person name="Pasa-Tolic L."/>
            <person name="Chaput D.L."/>
            <person name="Haridas S."/>
            <person name="Grigoriev I.V."/>
            <person name="Santelli C.M."/>
            <person name="Hansel C.M."/>
        </authorList>
    </citation>
    <scope>NUCLEOTIDE SEQUENCE [LARGE SCALE GENOMIC DNA]</scope>
    <source>
        <strain evidence="4 5">AP3s5-JAC2a</strain>
    </source>
</reference>
<dbReference type="Pfam" id="PF00172">
    <property type="entry name" value="Zn_clus"/>
    <property type="match status" value="1"/>
</dbReference>
<protein>
    <recommendedName>
        <fullName evidence="3">Zn(2)-C6 fungal-type domain-containing protein</fullName>
    </recommendedName>
</protein>
<feature type="compositionally biased region" description="Acidic residues" evidence="2">
    <location>
        <begin position="187"/>
        <end position="196"/>
    </location>
</feature>
<feature type="region of interest" description="Disordered" evidence="2">
    <location>
        <begin position="751"/>
        <end position="772"/>
    </location>
</feature>
<dbReference type="GO" id="GO:0000981">
    <property type="term" value="F:DNA-binding transcription factor activity, RNA polymerase II-specific"/>
    <property type="evidence" value="ECO:0007669"/>
    <property type="project" value="InterPro"/>
</dbReference>
<feature type="compositionally biased region" description="Basic and acidic residues" evidence="2">
    <location>
        <begin position="850"/>
        <end position="862"/>
    </location>
</feature>
<dbReference type="RefSeq" id="XP_018037566.1">
    <property type="nucleotide sequence ID" value="XM_018175492.1"/>
</dbReference>
<dbReference type="OrthoDB" id="5431013at2759"/>
<dbReference type="InParanoid" id="A0A177CIW3"/>
<dbReference type="SMART" id="SM00066">
    <property type="entry name" value="GAL4"/>
    <property type="match status" value="1"/>
</dbReference>
<dbReference type="PANTHER" id="PTHR36167">
    <property type="entry name" value="C2H2 FINGER DOMAIN TRANSCRIPTION FACTOR (EUROFUNG)-RELATED"/>
    <property type="match status" value="1"/>
</dbReference>
<proteinExistence type="predicted"/>
<evidence type="ECO:0000256" key="1">
    <source>
        <dbReference type="ARBA" id="ARBA00023242"/>
    </source>
</evidence>
<evidence type="ECO:0000256" key="2">
    <source>
        <dbReference type="SAM" id="MobiDB-lite"/>
    </source>
</evidence>
<keyword evidence="1" id="KW-0539">Nucleus</keyword>
<keyword evidence="5" id="KW-1185">Reference proteome</keyword>
<feature type="region of interest" description="Disordered" evidence="2">
    <location>
        <begin position="164"/>
        <end position="201"/>
    </location>
</feature>
<feature type="region of interest" description="Disordered" evidence="2">
    <location>
        <begin position="678"/>
        <end position="725"/>
    </location>
</feature>
<feature type="domain" description="Zn(2)-C6 fungal-type" evidence="3">
    <location>
        <begin position="638"/>
        <end position="666"/>
    </location>
</feature>
<feature type="region of interest" description="Disordered" evidence="2">
    <location>
        <begin position="491"/>
        <end position="545"/>
    </location>
</feature>
<dbReference type="CDD" id="cd00067">
    <property type="entry name" value="GAL4"/>
    <property type="match status" value="1"/>
</dbReference>
<dbReference type="GeneID" id="28758978"/>
<feature type="region of interest" description="Disordered" evidence="2">
    <location>
        <begin position="583"/>
        <end position="630"/>
    </location>
</feature>
<feature type="region of interest" description="Disordered" evidence="2">
    <location>
        <begin position="843"/>
        <end position="884"/>
    </location>
</feature>
<dbReference type="InterPro" id="IPR039327">
    <property type="entry name" value="CON7-like"/>
</dbReference>
<dbReference type="Proteomes" id="UP000077069">
    <property type="component" value="Unassembled WGS sequence"/>
</dbReference>
<feature type="compositionally biased region" description="Basic and acidic residues" evidence="2">
    <location>
        <begin position="702"/>
        <end position="713"/>
    </location>
</feature>
<dbReference type="STRING" id="1460663.A0A177CIW3"/>
<dbReference type="Gene3D" id="4.10.240.10">
    <property type="entry name" value="Zn(2)-C6 fungal-type DNA-binding domain"/>
    <property type="match status" value="1"/>
</dbReference>
<feature type="compositionally biased region" description="Low complexity" evidence="2">
    <location>
        <begin position="524"/>
        <end position="539"/>
    </location>
</feature>
<name>A0A177CIW3_9PLEO</name>
<dbReference type="EMBL" id="KV441551">
    <property type="protein sequence ID" value="OAG07201.1"/>
    <property type="molecule type" value="Genomic_DNA"/>
</dbReference>
<feature type="compositionally biased region" description="Basic and acidic residues" evidence="2">
    <location>
        <begin position="793"/>
        <end position="806"/>
    </location>
</feature>
<dbReference type="PANTHER" id="PTHR36167:SF4">
    <property type="entry name" value="FUNGAL N-TERMINAL DOMAIN-CONTAINING PROTEIN"/>
    <property type="match status" value="1"/>
</dbReference>
<evidence type="ECO:0000313" key="4">
    <source>
        <dbReference type="EMBL" id="OAG07201.1"/>
    </source>
</evidence>
<dbReference type="InterPro" id="IPR001138">
    <property type="entry name" value="Zn2Cys6_DnaBD"/>
</dbReference>
<evidence type="ECO:0000313" key="5">
    <source>
        <dbReference type="Proteomes" id="UP000077069"/>
    </source>
</evidence>
<feature type="compositionally biased region" description="Polar residues" evidence="2">
    <location>
        <begin position="498"/>
        <end position="512"/>
    </location>
</feature>
<organism evidence="4 5">
    <name type="scientific">Paraphaeosphaeria sporulosa</name>
    <dbReference type="NCBI Taxonomy" id="1460663"/>
    <lineage>
        <taxon>Eukaryota</taxon>
        <taxon>Fungi</taxon>
        <taxon>Dikarya</taxon>
        <taxon>Ascomycota</taxon>
        <taxon>Pezizomycotina</taxon>
        <taxon>Dothideomycetes</taxon>
        <taxon>Pleosporomycetidae</taxon>
        <taxon>Pleosporales</taxon>
        <taxon>Massarineae</taxon>
        <taxon>Didymosphaeriaceae</taxon>
        <taxon>Paraphaeosphaeria</taxon>
    </lineage>
</organism>